<keyword evidence="5" id="KW-0460">Magnesium</keyword>
<sequence>MSSSLARPPLAAAATAAGNPVDAEGLRERVDLALADFLDRQAAVLGSVSAELLPLVDIVRGFVLDGGKRFRAAFLYWGWRAAGGAPYDAGAVRAAAALELLQAAALVHDDLMDRSDTRRGRASIHRQFQSRHRAEGRGGDPASQGAASAVLAGDLLLTWSDSLFSSCGLPTADARPVFDLLRTEVMAGQYLDMLPPAPGADLAARARTVVRYKSAKYTVERPLQLGALLAGGSPQLVAALGEFGLPLGEAFQLRDDLLGVFGDPARTGKPSGDDLREGKRTLLVAEALAHATPADARLIDDLLGSPEPEAVDLLRDALSRSGAPARVRARIADLRDGSLAALDAAPVTEPARVVLHRLAHAALGDA</sequence>
<evidence type="ECO:0000256" key="4">
    <source>
        <dbReference type="ARBA" id="ARBA00022723"/>
    </source>
</evidence>
<evidence type="ECO:0000256" key="7">
    <source>
        <dbReference type="SAM" id="MobiDB-lite"/>
    </source>
</evidence>
<dbReference type="InterPro" id="IPR033749">
    <property type="entry name" value="Polyprenyl_synt_CS"/>
</dbReference>
<dbReference type="EC" id="2.5.1.-" evidence="8"/>
<gene>
    <name evidence="8" type="ORF">ACFP3V_04415</name>
</gene>
<feature type="compositionally biased region" description="Basic residues" evidence="7">
    <location>
        <begin position="122"/>
        <end position="131"/>
    </location>
</feature>
<dbReference type="SUPFAM" id="SSF48576">
    <property type="entry name" value="Terpenoid synthases"/>
    <property type="match status" value="1"/>
</dbReference>
<organism evidence="8 9">
    <name type="scientific">Streptacidiphilus monticola</name>
    <dbReference type="NCBI Taxonomy" id="2161674"/>
    <lineage>
        <taxon>Bacteria</taxon>
        <taxon>Bacillati</taxon>
        <taxon>Actinomycetota</taxon>
        <taxon>Actinomycetes</taxon>
        <taxon>Kitasatosporales</taxon>
        <taxon>Streptomycetaceae</taxon>
        <taxon>Streptacidiphilus</taxon>
    </lineage>
</organism>
<keyword evidence="3 6" id="KW-0808">Transferase</keyword>
<comment type="similarity">
    <text evidence="2 6">Belongs to the FPP/GGPP synthase family.</text>
</comment>
<keyword evidence="9" id="KW-1185">Reference proteome</keyword>
<dbReference type="PROSITE" id="PS00444">
    <property type="entry name" value="POLYPRENYL_SYNTHASE_2"/>
    <property type="match status" value="1"/>
</dbReference>
<evidence type="ECO:0000256" key="5">
    <source>
        <dbReference type="ARBA" id="ARBA00022842"/>
    </source>
</evidence>
<dbReference type="CDD" id="cd00685">
    <property type="entry name" value="Trans_IPPS_HT"/>
    <property type="match status" value="1"/>
</dbReference>
<feature type="region of interest" description="Disordered" evidence="7">
    <location>
        <begin position="122"/>
        <end position="145"/>
    </location>
</feature>
<comment type="caution">
    <text evidence="8">The sequence shown here is derived from an EMBL/GenBank/DDBJ whole genome shotgun (WGS) entry which is preliminary data.</text>
</comment>
<dbReference type="InterPro" id="IPR000092">
    <property type="entry name" value="Polyprenyl_synt"/>
</dbReference>
<dbReference type="InterPro" id="IPR008949">
    <property type="entry name" value="Isoprenoid_synthase_dom_sf"/>
</dbReference>
<dbReference type="SFLD" id="SFLDS00005">
    <property type="entry name" value="Isoprenoid_Synthase_Type_I"/>
    <property type="match status" value="1"/>
</dbReference>
<accession>A0ABW1FX37</accession>
<protein>
    <submittedName>
        <fullName evidence="8">Polyprenyl synthetase family protein</fullName>
        <ecNumber evidence="8">2.5.1.-</ecNumber>
    </submittedName>
</protein>
<evidence type="ECO:0000313" key="9">
    <source>
        <dbReference type="Proteomes" id="UP001596174"/>
    </source>
</evidence>
<evidence type="ECO:0000256" key="2">
    <source>
        <dbReference type="ARBA" id="ARBA00006706"/>
    </source>
</evidence>
<evidence type="ECO:0000313" key="8">
    <source>
        <dbReference type="EMBL" id="MFC5906462.1"/>
    </source>
</evidence>
<evidence type="ECO:0000256" key="6">
    <source>
        <dbReference type="RuleBase" id="RU004466"/>
    </source>
</evidence>
<name>A0ABW1FX37_9ACTN</name>
<dbReference type="PROSITE" id="PS00723">
    <property type="entry name" value="POLYPRENYL_SYNTHASE_1"/>
    <property type="match status" value="1"/>
</dbReference>
<dbReference type="Pfam" id="PF00348">
    <property type="entry name" value="polyprenyl_synt"/>
    <property type="match status" value="1"/>
</dbReference>
<dbReference type="Gene3D" id="1.10.600.10">
    <property type="entry name" value="Farnesyl Diphosphate Synthase"/>
    <property type="match status" value="1"/>
</dbReference>
<dbReference type="RefSeq" id="WP_380579889.1">
    <property type="nucleotide sequence ID" value="NZ_JBHSQJ010000012.1"/>
</dbReference>
<evidence type="ECO:0000256" key="3">
    <source>
        <dbReference type="ARBA" id="ARBA00022679"/>
    </source>
</evidence>
<reference evidence="9" key="1">
    <citation type="journal article" date="2019" name="Int. J. Syst. Evol. Microbiol.">
        <title>The Global Catalogue of Microorganisms (GCM) 10K type strain sequencing project: providing services to taxonomists for standard genome sequencing and annotation.</title>
        <authorList>
            <consortium name="The Broad Institute Genomics Platform"/>
            <consortium name="The Broad Institute Genome Sequencing Center for Infectious Disease"/>
            <person name="Wu L."/>
            <person name="Ma J."/>
        </authorList>
    </citation>
    <scope>NUCLEOTIDE SEQUENCE [LARGE SCALE GENOMIC DNA]</scope>
    <source>
        <strain evidence="9">JCM 4816</strain>
    </source>
</reference>
<dbReference type="PANTHER" id="PTHR12001:SF85">
    <property type="entry name" value="SHORT CHAIN ISOPRENYL DIPHOSPHATE SYNTHASE"/>
    <property type="match status" value="1"/>
</dbReference>
<dbReference type="PANTHER" id="PTHR12001">
    <property type="entry name" value="GERANYLGERANYL PYROPHOSPHATE SYNTHASE"/>
    <property type="match status" value="1"/>
</dbReference>
<proteinExistence type="inferred from homology"/>
<dbReference type="Proteomes" id="UP001596174">
    <property type="component" value="Unassembled WGS sequence"/>
</dbReference>
<dbReference type="GO" id="GO:0016740">
    <property type="term" value="F:transferase activity"/>
    <property type="evidence" value="ECO:0007669"/>
    <property type="project" value="UniProtKB-KW"/>
</dbReference>
<dbReference type="EMBL" id="JBHSQJ010000012">
    <property type="protein sequence ID" value="MFC5906462.1"/>
    <property type="molecule type" value="Genomic_DNA"/>
</dbReference>
<keyword evidence="4" id="KW-0479">Metal-binding</keyword>
<comment type="cofactor">
    <cofactor evidence="1">
        <name>Mg(2+)</name>
        <dbReference type="ChEBI" id="CHEBI:18420"/>
    </cofactor>
</comment>
<evidence type="ECO:0000256" key="1">
    <source>
        <dbReference type="ARBA" id="ARBA00001946"/>
    </source>
</evidence>